<dbReference type="SUPFAM" id="SSF53756">
    <property type="entry name" value="UDP-Glycosyltransferase/glycogen phosphorylase"/>
    <property type="match status" value="1"/>
</dbReference>
<gene>
    <name evidence="4" type="ORF">GCM10022250_23820</name>
</gene>
<name>A0ABP7Y7C1_9FLAO</name>
<dbReference type="PANTHER" id="PTHR46401">
    <property type="entry name" value="GLYCOSYLTRANSFERASE WBBK-RELATED"/>
    <property type="match status" value="1"/>
</dbReference>
<keyword evidence="5" id="KW-1185">Reference proteome</keyword>
<organism evidence="4 5">
    <name type="scientific">Flavobacterium chungbukense</name>
    <dbReference type="NCBI Taxonomy" id="877464"/>
    <lineage>
        <taxon>Bacteria</taxon>
        <taxon>Pseudomonadati</taxon>
        <taxon>Bacteroidota</taxon>
        <taxon>Flavobacteriia</taxon>
        <taxon>Flavobacteriales</taxon>
        <taxon>Flavobacteriaceae</taxon>
        <taxon>Flavobacterium</taxon>
    </lineage>
</organism>
<protein>
    <submittedName>
        <fullName evidence="4">Glycosyltransferase family 1 protein</fullName>
    </submittedName>
</protein>
<accession>A0ABP7Y7C1</accession>
<feature type="domain" description="Glycosyl transferase family 1" evidence="2">
    <location>
        <begin position="201"/>
        <end position="353"/>
    </location>
</feature>
<dbReference type="Pfam" id="PF13439">
    <property type="entry name" value="Glyco_transf_4"/>
    <property type="match status" value="1"/>
</dbReference>
<dbReference type="EMBL" id="BAABAO010000008">
    <property type="protein sequence ID" value="GAA4131706.1"/>
    <property type="molecule type" value="Genomic_DNA"/>
</dbReference>
<dbReference type="CDD" id="cd03809">
    <property type="entry name" value="GT4_MtfB-like"/>
    <property type="match status" value="1"/>
</dbReference>
<feature type="domain" description="Glycosyltransferase subfamily 4-like N-terminal" evidence="3">
    <location>
        <begin position="111"/>
        <end position="180"/>
    </location>
</feature>
<dbReference type="Proteomes" id="UP001501333">
    <property type="component" value="Unassembled WGS sequence"/>
</dbReference>
<evidence type="ECO:0000313" key="5">
    <source>
        <dbReference type="Proteomes" id="UP001501333"/>
    </source>
</evidence>
<evidence type="ECO:0000313" key="4">
    <source>
        <dbReference type="EMBL" id="GAA4131706.1"/>
    </source>
</evidence>
<dbReference type="RefSeq" id="WP_229356063.1">
    <property type="nucleotide sequence ID" value="NZ_BAABAO010000008.1"/>
</dbReference>
<evidence type="ECO:0000259" key="2">
    <source>
        <dbReference type="Pfam" id="PF00534"/>
    </source>
</evidence>
<keyword evidence="1" id="KW-0808">Transferase</keyword>
<evidence type="ECO:0000259" key="3">
    <source>
        <dbReference type="Pfam" id="PF13439"/>
    </source>
</evidence>
<proteinExistence type="predicted"/>
<dbReference type="InterPro" id="IPR028098">
    <property type="entry name" value="Glyco_trans_4-like_N"/>
</dbReference>
<dbReference type="Pfam" id="PF00534">
    <property type="entry name" value="Glycos_transf_1"/>
    <property type="match status" value="1"/>
</dbReference>
<reference evidence="5" key="1">
    <citation type="journal article" date="2019" name="Int. J. Syst. Evol. Microbiol.">
        <title>The Global Catalogue of Microorganisms (GCM) 10K type strain sequencing project: providing services to taxonomists for standard genome sequencing and annotation.</title>
        <authorList>
            <consortium name="The Broad Institute Genomics Platform"/>
            <consortium name="The Broad Institute Genome Sequencing Center for Infectious Disease"/>
            <person name="Wu L."/>
            <person name="Ma J."/>
        </authorList>
    </citation>
    <scope>NUCLEOTIDE SEQUENCE [LARGE SCALE GENOMIC DNA]</scope>
    <source>
        <strain evidence="5">JCM 17386</strain>
    </source>
</reference>
<comment type="caution">
    <text evidence="4">The sequence shown here is derived from an EMBL/GenBank/DDBJ whole genome shotgun (WGS) entry which is preliminary data.</text>
</comment>
<sequence length="379" mass="43323">MKRNTININLQPVNNRGSGIALFANKLIAELEKSKSYKIFGSFNFVRGVKKKELERFSFPVKYSSVPAKAVYSRLIKKALPFHYHNMMRGKSDINLFLTYKIPRVNYSGIVITTIHDLIPLRVATENSKIQADYRDDIEYAIRHSDYLITISEASKKDILEEFLYNKNKIFVIPNGVDFELYNRAIEQECLTKVKEKYQLPNKFVVYLGGIRIHKNVDNLIRAYALLSEDVRQEVSLVITQGNEQLKKLAAALNIEEQVFFTSYIDEEDKPAVYKLALTMAFISSYEGFGLPIIEAMAAGTPVITSNVSSMPEVAGDAAVLVDPFEIEQTRDALERIILETDFRKKMIESGYENARKYSWTHSGEELLKLCNTILKQQT</sequence>
<dbReference type="Gene3D" id="3.40.50.2000">
    <property type="entry name" value="Glycogen Phosphorylase B"/>
    <property type="match status" value="2"/>
</dbReference>
<evidence type="ECO:0000256" key="1">
    <source>
        <dbReference type="ARBA" id="ARBA00022679"/>
    </source>
</evidence>
<dbReference type="PANTHER" id="PTHR46401:SF2">
    <property type="entry name" value="GLYCOSYLTRANSFERASE WBBK-RELATED"/>
    <property type="match status" value="1"/>
</dbReference>
<dbReference type="InterPro" id="IPR001296">
    <property type="entry name" value="Glyco_trans_1"/>
</dbReference>